<dbReference type="EMBL" id="LVHI01000040">
    <property type="protein sequence ID" value="OAK51210.1"/>
    <property type="molecule type" value="Genomic_DNA"/>
</dbReference>
<dbReference type="PANTHER" id="PTHR42993">
    <property type="entry name" value="MAOC-LIKE DEHYDRATASE DOMAIN-CONTAINING PROTEIN"/>
    <property type="match status" value="1"/>
</dbReference>
<evidence type="ECO:0000313" key="4">
    <source>
        <dbReference type="Proteomes" id="UP000077519"/>
    </source>
</evidence>
<dbReference type="InterPro" id="IPR029069">
    <property type="entry name" value="HotDog_dom_sf"/>
</dbReference>
<organism evidence="3 4">
    <name type="scientific">Rhodococcoides kyotonense</name>
    <dbReference type="NCBI Taxonomy" id="398843"/>
    <lineage>
        <taxon>Bacteria</taxon>
        <taxon>Bacillati</taxon>
        <taxon>Actinomycetota</taxon>
        <taxon>Actinomycetes</taxon>
        <taxon>Mycobacteriales</taxon>
        <taxon>Nocardiaceae</taxon>
        <taxon>Rhodococcoides</taxon>
    </lineage>
</organism>
<comment type="caution">
    <text evidence="3">The sequence shown here is derived from an EMBL/GenBank/DDBJ whole genome shotgun (WGS) entry which is preliminary data.</text>
</comment>
<comment type="similarity">
    <text evidence="1">Belongs to the enoyl-CoA hydratase/isomerase family.</text>
</comment>
<dbReference type="Pfam" id="PF01575">
    <property type="entry name" value="MaoC_dehydratas"/>
    <property type="match status" value="1"/>
</dbReference>
<name>A0A177Y727_9NOCA</name>
<evidence type="ECO:0000259" key="2">
    <source>
        <dbReference type="Pfam" id="PF01575"/>
    </source>
</evidence>
<dbReference type="AlphaFoldDB" id="A0A177Y727"/>
<feature type="domain" description="MaoC-like" evidence="2">
    <location>
        <begin position="12"/>
        <end position="128"/>
    </location>
</feature>
<dbReference type="InterPro" id="IPR039375">
    <property type="entry name" value="NodN-like"/>
</dbReference>
<dbReference type="RefSeq" id="WP_068431827.1">
    <property type="nucleotide sequence ID" value="NZ_LVHI01000040.1"/>
</dbReference>
<evidence type="ECO:0000313" key="3">
    <source>
        <dbReference type="EMBL" id="OAK51210.1"/>
    </source>
</evidence>
<evidence type="ECO:0000256" key="1">
    <source>
        <dbReference type="ARBA" id="ARBA00005254"/>
    </source>
</evidence>
<dbReference type="PANTHER" id="PTHR42993:SF1">
    <property type="entry name" value="MAOC-LIKE DEHYDRATASE DOMAIN-CONTAINING PROTEIN"/>
    <property type="match status" value="1"/>
</dbReference>
<dbReference type="InterPro" id="IPR002539">
    <property type="entry name" value="MaoC-like_dom"/>
</dbReference>
<dbReference type="Gene3D" id="3.10.129.10">
    <property type="entry name" value="Hotdog Thioesterase"/>
    <property type="match status" value="1"/>
</dbReference>
<dbReference type="CDD" id="cd03450">
    <property type="entry name" value="NodN"/>
    <property type="match status" value="1"/>
</dbReference>
<sequence>MRTFTSGEQLSTAVGEHLGTSEWLEISQDRINAFADATGDHQWIHVDVARAATESPYGAPIAHGFLSLSLVSMLNWQIYTVDHTRLALNYGTNKVRFISPVTVGARVRLHSTLTSVTNVDSDAVQVVVTSLLEIAGEPKPALVADLIGRYIF</sequence>
<gene>
    <name evidence="3" type="ORF">A3K89_13425</name>
</gene>
<dbReference type="SUPFAM" id="SSF54637">
    <property type="entry name" value="Thioesterase/thiol ester dehydrase-isomerase"/>
    <property type="match status" value="1"/>
</dbReference>
<reference evidence="3 4" key="1">
    <citation type="submission" date="2016-03" db="EMBL/GenBank/DDBJ databases">
        <title>Genome sequence of Rhodococcus kyotonensis KB10.</title>
        <authorList>
            <person name="Jeong H."/>
            <person name="Hong C.E."/>
            <person name="Jo S.H."/>
            <person name="Park J.M."/>
        </authorList>
    </citation>
    <scope>NUCLEOTIDE SEQUENCE [LARGE SCALE GENOMIC DNA]</scope>
    <source>
        <strain evidence="3 4">KB10</strain>
    </source>
</reference>
<protein>
    <submittedName>
        <fullName evidence="3">Enoyl-CoA hydratase</fullName>
    </submittedName>
</protein>
<dbReference type="Proteomes" id="UP000077519">
    <property type="component" value="Unassembled WGS sequence"/>
</dbReference>
<accession>A0A177Y727</accession>
<keyword evidence="4" id="KW-1185">Reference proteome</keyword>
<proteinExistence type="inferred from homology"/>